<reference evidence="1 2" key="1">
    <citation type="submission" date="2015-04" db="EMBL/GenBank/DDBJ databases">
        <title>The draft genome sequence of Roseovarius sp.R12b.</title>
        <authorList>
            <person name="Li G."/>
            <person name="Lai Q."/>
            <person name="Shao Z."/>
            <person name="Yan P."/>
        </authorList>
    </citation>
    <scope>NUCLEOTIDE SEQUENCE [LARGE SCALE GENOMIC DNA]</scope>
    <source>
        <strain evidence="1 2">R12B</strain>
    </source>
</reference>
<dbReference type="InterPro" id="IPR010424">
    <property type="entry name" value="EutQ"/>
</dbReference>
<proteinExistence type="predicted"/>
<dbReference type="EMBL" id="LAXJ01000006">
    <property type="protein sequence ID" value="KRS13402.1"/>
    <property type="molecule type" value="Genomic_DNA"/>
</dbReference>
<name>A0A0T5NWV5_9RHOB</name>
<comment type="caution">
    <text evidence="1">The sequence shown here is derived from an EMBL/GenBank/DDBJ whole genome shotgun (WGS) entry which is preliminary data.</text>
</comment>
<dbReference type="Gene3D" id="2.60.120.10">
    <property type="entry name" value="Jelly Rolls"/>
    <property type="match status" value="1"/>
</dbReference>
<protein>
    <submittedName>
        <fullName evidence="1">Ethanolamine utilization protein EutQ</fullName>
    </submittedName>
</protein>
<dbReference type="AlphaFoldDB" id="A0A0T5NWV5"/>
<dbReference type="Pfam" id="PF06249">
    <property type="entry name" value="EutQ"/>
    <property type="match status" value="1"/>
</dbReference>
<keyword evidence="2" id="KW-1185">Reference proteome</keyword>
<dbReference type="OrthoDB" id="3828611at2"/>
<dbReference type="PANTHER" id="PTHR36169:SF1">
    <property type="entry name" value="ACETATE KINASE EUTQ"/>
    <property type="match status" value="1"/>
</dbReference>
<evidence type="ECO:0000313" key="2">
    <source>
        <dbReference type="Proteomes" id="UP000051295"/>
    </source>
</evidence>
<dbReference type="InterPro" id="IPR014710">
    <property type="entry name" value="RmlC-like_jellyroll"/>
</dbReference>
<dbReference type="InterPro" id="IPR011051">
    <property type="entry name" value="RmlC_Cupin_sf"/>
</dbReference>
<organism evidence="1 2">
    <name type="scientific">Roseovarius atlanticus</name>
    <dbReference type="NCBI Taxonomy" id="1641875"/>
    <lineage>
        <taxon>Bacteria</taxon>
        <taxon>Pseudomonadati</taxon>
        <taxon>Pseudomonadota</taxon>
        <taxon>Alphaproteobacteria</taxon>
        <taxon>Rhodobacterales</taxon>
        <taxon>Roseobacteraceae</taxon>
        <taxon>Roseovarius</taxon>
    </lineage>
</organism>
<evidence type="ECO:0000313" key="1">
    <source>
        <dbReference type="EMBL" id="KRS13402.1"/>
    </source>
</evidence>
<dbReference type="Proteomes" id="UP000051295">
    <property type="component" value="Unassembled WGS sequence"/>
</dbReference>
<dbReference type="PATRIC" id="fig|1641875.4.peg.3809"/>
<accession>A0A0T5NWV5</accession>
<dbReference type="PANTHER" id="PTHR36169">
    <property type="entry name" value="ETHANOLAMINE UTILIZATION PROTEIN EUTQ"/>
    <property type="match status" value="1"/>
</dbReference>
<dbReference type="SUPFAM" id="SSF51182">
    <property type="entry name" value="RmlC-like cupins"/>
    <property type="match status" value="1"/>
</dbReference>
<gene>
    <name evidence="1" type="ORF">XM53_07120</name>
</gene>
<sequence length="108" mass="11768">MTFAGQEFSPRFAYGEMAQVTEVTGTGMGTRLGTGFGRFTDAEIPWTVQYDEVLLVLEGQLTVRTGNGEHTAGPRDCIWLPAGTELTYIAESALVFYAIEPANWAEKG</sequence>
<dbReference type="STRING" id="1641875.XM53_07120"/>